<proteinExistence type="predicted"/>
<dbReference type="EMBL" id="CP146023">
    <property type="protein sequence ID" value="WWQ69431.1"/>
    <property type="molecule type" value="Genomic_DNA"/>
</dbReference>
<reference evidence="1" key="1">
    <citation type="journal article" date="2025" name="Int. J. Syst. Evol. Microbiol.">
        <title>Streptomyces citrinus sp. nov., with yellow diffusible pigment.</title>
        <authorList>
            <person name="He Y."/>
            <person name="Yang E."/>
            <person name="Xu J."/>
            <person name="Sun Y."/>
            <person name="Sun L."/>
        </authorList>
    </citation>
    <scope>NUCLEOTIDE SEQUENCE</scope>
    <source>
        <strain evidence="1">Q6</strain>
    </source>
</reference>
<sequence length="151" mass="16235">METPPVRRLEYALADFAERYAALARAREQIRAVSVTACSRDDVVEVTVGADGRPASIRFIDERFRQMPAAQLGDSVLEALSTARAEVAARFSATMSGPGLPVQATRETGVPRPQGPLWGRRTASSPTLLPPDLQAAVAALTDSVCDAVRWD</sequence>
<evidence type="ECO:0000313" key="1">
    <source>
        <dbReference type="EMBL" id="WWQ69431.1"/>
    </source>
</evidence>
<accession>A0ACD5AQD8</accession>
<evidence type="ECO:0000313" key="2">
    <source>
        <dbReference type="Proteomes" id="UP001432251"/>
    </source>
</evidence>
<dbReference type="Proteomes" id="UP001432251">
    <property type="component" value="Plasmid p1"/>
</dbReference>
<name>A0ACD5AQD8_9ACTN</name>
<gene>
    <name evidence="1" type="ORF">V2W30_40355</name>
</gene>
<protein>
    <submittedName>
        <fullName evidence="1">YbaB/EbfC family nucleoid-associated protein</fullName>
    </submittedName>
</protein>
<keyword evidence="1" id="KW-0614">Plasmid</keyword>
<keyword evidence="2" id="KW-1185">Reference proteome</keyword>
<organism evidence="1 2">
    <name type="scientific">Streptomyces citrinus</name>
    <dbReference type="NCBI Taxonomy" id="3118173"/>
    <lineage>
        <taxon>Bacteria</taxon>
        <taxon>Bacillati</taxon>
        <taxon>Actinomycetota</taxon>
        <taxon>Actinomycetes</taxon>
        <taxon>Kitasatosporales</taxon>
        <taxon>Streptomycetaceae</taxon>
        <taxon>Streptomyces</taxon>
    </lineage>
</organism>
<geneLocation type="plasmid" evidence="1 2">
    <name>p1</name>
</geneLocation>